<dbReference type="CDD" id="cd06260">
    <property type="entry name" value="DUF820-like"/>
    <property type="match status" value="1"/>
</dbReference>
<dbReference type="Pfam" id="PF05685">
    <property type="entry name" value="Uma2"/>
    <property type="match status" value="1"/>
</dbReference>
<dbReference type="InterPro" id="IPR011335">
    <property type="entry name" value="Restrct_endonuc-II-like"/>
</dbReference>
<dbReference type="Gene3D" id="3.90.1570.10">
    <property type="entry name" value="tt1808, chain A"/>
    <property type="match status" value="1"/>
</dbReference>
<accession>A0A0A1W154</accession>
<name>A0A0A1W154_MICAE</name>
<proteinExistence type="predicted"/>
<evidence type="ECO:0000313" key="2">
    <source>
        <dbReference type="EMBL" id="GAL95448.1"/>
    </source>
</evidence>
<gene>
    <name evidence="2" type="ORF">N44_04303</name>
</gene>
<dbReference type="AlphaFoldDB" id="A0A0A1W154"/>
<sequence length="188" mass="20783">MTLISSKSLTLPEFLSLTDADGDITYELVDGEAIAKMSPKFFHSRLTLALSSILDHWNQGRGEVGIEWAIVLSKNDRDWCPVPDLLYISLERLGDITLTDEACPVPPELVIEIISPEQSFSSLSEKAVDYLKAGVSRVWIVDPRAKQITIFYPDAPPAIKKGDDEISDILLPDLTLTPGQIFAKARLS</sequence>
<reference evidence="3" key="1">
    <citation type="journal article" date="2015" name="Genome">
        <title>Whole Genome Sequence of the Non-Microcystin-Producing Microcystis aeruginosa Strain NIES-44.</title>
        <authorList>
            <person name="Okano K."/>
            <person name="Miyata N."/>
            <person name="Ozaki Y."/>
        </authorList>
    </citation>
    <scope>NUCLEOTIDE SEQUENCE [LARGE SCALE GENOMIC DNA]</scope>
    <source>
        <strain evidence="3">NIES-44</strain>
    </source>
</reference>
<feature type="domain" description="Putative restriction endonuclease" evidence="1">
    <location>
        <begin position="12"/>
        <end position="177"/>
    </location>
</feature>
<dbReference type="SUPFAM" id="SSF52980">
    <property type="entry name" value="Restriction endonuclease-like"/>
    <property type="match status" value="1"/>
</dbReference>
<dbReference type="RefSeq" id="WP_045361959.1">
    <property type="nucleotide sequence ID" value="NZ_BBPA01000070.1"/>
</dbReference>
<evidence type="ECO:0000313" key="3">
    <source>
        <dbReference type="Proteomes" id="UP000030321"/>
    </source>
</evidence>
<comment type="caution">
    <text evidence="2">The sequence shown here is derived from an EMBL/GenBank/DDBJ whole genome shotgun (WGS) entry which is preliminary data.</text>
</comment>
<dbReference type="PANTHER" id="PTHR34107">
    <property type="entry name" value="SLL0198 PROTEIN-RELATED"/>
    <property type="match status" value="1"/>
</dbReference>
<dbReference type="InterPro" id="IPR012296">
    <property type="entry name" value="Nuclease_put_TT1808"/>
</dbReference>
<dbReference type="Proteomes" id="UP000030321">
    <property type="component" value="Unassembled WGS sequence"/>
</dbReference>
<dbReference type="PANTHER" id="PTHR34107:SF1">
    <property type="entry name" value="SLL0198 PROTEIN"/>
    <property type="match status" value="1"/>
</dbReference>
<protein>
    <recommendedName>
        <fullName evidence="1">Putative restriction endonuclease domain-containing protein</fullName>
    </recommendedName>
</protein>
<evidence type="ECO:0000259" key="1">
    <source>
        <dbReference type="Pfam" id="PF05685"/>
    </source>
</evidence>
<organism evidence="2 3">
    <name type="scientific">Microcystis aeruginosa NIES-44</name>
    <dbReference type="NCBI Taxonomy" id="449439"/>
    <lineage>
        <taxon>Bacteria</taxon>
        <taxon>Bacillati</taxon>
        <taxon>Cyanobacteriota</taxon>
        <taxon>Cyanophyceae</taxon>
        <taxon>Oscillatoriophycideae</taxon>
        <taxon>Chroococcales</taxon>
        <taxon>Microcystaceae</taxon>
        <taxon>Microcystis</taxon>
    </lineage>
</organism>
<dbReference type="InterPro" id="IPR008538">
    <property type="entry name" value="Uma2"/>
</dbReference>
<dbReference type="EMBL" id="BBPA01000070">
    <property type="protein sequence ID" value="GAL95448.1"/>
    <property type="molecule type" value="Genomic_DNA"/>
</dbReference>